<evidence type="ECO:0000256" key="9">
    <source>
        <dbReference type="ARBA" id="ARBA00023239"/>
    </source>
</evidence>
<keyword evidence="8" id="KW-0411">Iron-sulfur</keyword>
<dbReference type="InterPro" id="IPR004404">
    <property type="entry name" value="DihydroxyA_deHydtase"/>
</dbReference>
<dbReference type="UniPathway" id="UPA00049">
    <property type="reaction ID" value="UER00061"/>
</dbReference>
<dbReference type="FunFam" id="3.50.30.80:FF:000001">
    <property type="entry name" value="Dihydroxy-acid dehydratase"/>
    <property type="match status" value="1"/>
</dbReference>
<keyword evidence="4" id="KW-0001">2Fe-2S</keyword>
<evidence type="ECO:0000256" key="3">
    <source>
        <dbReference type="ARBA" id="ARBA00022605"/>
    </source>
</evidence>
<evidence type="ECO:0000256" key="10">
    <source>
        <dbReference type="ARBA" id="ARBA00023304"/>
    </source>
</evidence>
<evidence type="ECO:0000256" key="13">
    <source>
        <dbReference type="ARBA" id="ARBA00029437"/>
    </source>
</evidence>
<evidence type="ECO:0000259" key="17">
    <source>
        <dbReference type="Pfam" id="PF00920"/>
    </source>
</evidence>
<keyword evidence="5" id="KW-0479">Metal-binding</keyword>
<dbReference type="InterPro" id="IPR056740">
    <property type="entry name" value="ILV_EDD_C"/>
</dbReference>
<dbReference type="SUPFAM" id="SSF52016">
    <property type="entry name" value="LeuD/IlvD-like"/>
    <property type="match status" value="1"/>
</dbReference>
<keyword evidence="20" id="KW-1185">Reference proteome</keyword>
<feature type="domain" description="Dihydroxy-acid/6-phosphogluconate dehydratase C-terminal" evidence="18">
    <location>
        <begin position="370"/>
        <end position="559"/>
    </location>
</feature>
<evidence type="ECO:0000256" key="15">
    <source>
        <dbReference type="ARBA" id="ARBA00034078"/>
    </source>
</evidence>
<comment type="pathway">
    <text evidence="13">Amino-acid biosynthesis; L-isoleucine biosynthesis; L-isoleucine from 2-oxobutanoate: step 3/4.</text>
</comment>
<evidence type="ECO:0000256" key="6">
    <source>
        <dbReference type="ARBA" id="ARBA00022842"/>
    </source>
</evidence>
<gene>
    <name evidence="19" type="ORF">M427DRAFT_101544</name>
</gene>
<dbReference type="GO" id="GO:0009099">
    <property type="term" value="P:L-valine biosynthetic process"/>
    <property type="evidence" value="ECO:0007669"/>
    <property type="project" value="UniProtKB-UniPathway"/>
</dbReference>
<feature type="domain" description="Dihydroxy-acid/6-phosphogluconate dehydratase N-terminal" evidence="17">
    <location>
        <begin position="40"/>
        <end position="358"/>
    </location>
</feature>
<evidence type="ECO:0000256" key="7">
    <source>
        <dbReference type="ARBA" id="ARBA00023004"/>
    </source>
</evidence>
<organism evidence="19 20">
    <name type="scientific">Gonapodya prolifera (strain JEL478)</name>
    <name type="common">Monoblepharis prolifera</name>
    <dbReference type="NCBI Taxonomy" id="1344416"/>
    <lineage>
        <taxon>Eukaryota</taxon>
        <taxon>Fungi</taxon>
        <taxon>Fungi incertae sedis</taxon>
        <taxon>Chytridiomycota</taxon>
        <taxon>Chytridiomycota incertae sedis</taxon>
        <taxon>Monoblepharidomycetes</taxon>
        <taxon>Monoblepharidales</taxon>
        <taxon>Gonapodyaceae</taxon>
        <taxon>Gonapodya</taxon>
    </lineage>
</organism>
<evidence type="ECO:0000313" key="20">
    <source>
        <dbReference type="Proteomes" id="UP000070544"/>
    </source>
</evidence>
<dbReference type="SUPFAM" id="SSF143975">
    <property type="entry name" value="IlvD/EDD N-terminal domain-like"/>
    <property type="match status" value="1"/>
</dbReference>
<keyword evidence="3" id="KW-0028">Amino-acid biosynthesis</keyword>
<evidence type="ECO:0000256" key="8">
    <source>
        <dbReference type="ARBA" id="ARBA00023014"/>
    </source>
</evidence>
<dbReference type="OMA" id="STQGRNM"/>
<sequence>MDGDGPVLNKYSRILTLPKIRGPSQAMLFATGLQPADMLKAQVGIGAVWFEGNPCNMHLLDLSGEIKQGVEEAGLLGMRFSCVGVSDGISQGTSGMRYSLASREVIADSMETMMGAHYYDALVGVPGCDKNMPGTLMAMLRLDRPSLVVYGGTILRGHCPSLGPVDIGRAFELYGETLAGKITEEQRVEGIGKACPGAGACGGMYTANTMSSAIEAMGMSLPYSSSNPAVSAEKRRECRNVGSAVRNLLERNILPSQIVTKKSMENAITLGIALGGSTNLVLHMLAISRTAGIPLELDDFQNISDRVPYLANLMPSGDFVMADLHKVGGTPAVLKFLLKQGFIHGDCLTVTGQTLTENLSTVPDLTDDQKIIRPISNPIKSTGHISILYGNVATLGAVAKLTGKEGLSFTGPAICYDGEEDMAAGFKRGEIKKGMVVVIRYSGPKGAPGMPEMLTPTGLIFGAGLSKDVALITDGRFSGASHGFIVGHVCPEAQEGGNVALLQNGDEITIDAPTRTISAKVSDEELSRRRAAWRKPALKATKGALYKYAMLVRPASEGCVTDM</sequence>
<comment type="cofactor">
    <cofactor evidence="15">
        <name>[2Fe-2S] cluster</name>
        <dbReference type="ChEBI" id="CHEBI:190135"/>
    </cofactor>
</comment>
<dbReference type="Pfam" id="PF00920">
    <property type="entry name" value="ILVD_EDD_N"/>
    <property type="match status" value="1"/>
</dbReference>
<protein>
    <recommendedName>
        <fullName evidence="14">dihydroxy-acid dehydratase</fullName>
        <ecNumber evidence="14">4.2.1.9</ecNumber>
    </recommendedName>
</protein>
<comment type="catalytic activity">
    <reaction evidence="16">
        <text>(2R,3R)-2,3-dihydroxy-3-methylpentanoate = (S)-3-methyl-2-oxopentanoate + H2O</text>
        <dbReference type="Rhea" id="RHEA:27694"/>
        <dbReference type="ChEBI" id="CHEBI:15377"/>
        <dbReference type="ChEBI" id="CHEBI:35146"/>
        <dbReference type="ChEBI" id="CHEBI:49258"/>
        <dbReference type="EC" id="4.2.1.9"/>
    </reaction>
    <physiologicalReaction direction="left-to-right" evidence="16">
        <dbReference type="Rhea" id="RHEA:27695"/>
    </physiologicalReaction>
</comment>
<dbReference type="PANTHER" id="PTHR21000">
    <property type="entry name" value="DIHYDROXY-ACID DEHYDRATASE DAD"/>
    <property type="match status" value="1"/>
</dbReference>
<dbReference type="UniPathway" id="UPA00047">
    <property type="reaction ID" value="UER00057"/>
</dbReference>
<dbReference type="InterPro" id="IPR000581">
    <property type="entry name" value="ILV_EDD_N"/>
</dbReference>
<dbReference type="GO" id="GO:0051537">
    <property type="term" value="F:2 iron, 2 sulfur cluster binding"/>
    <property type="evidence" value="ECO:0007669"/>
    <property type="project" value="UniProtKB-KW"/>
</dbReference>
<dbReference type="GO" id="GO:0004160">
    <property type="term" value="F:dihydroxy-acid dehydratase activity"/>
    <property type="evidence" value="ECO:0007669"/>
    <property type="project" value="UniProtKB-EC"/>
</dbReference>
<name>A0A139A601_GONPJ</name>
<dbReference type="NCBIfam" id="NF002068">
    <property type="entry name" value="PRK00911.1"/>
    <property type="match status" value="1"/>
</dbReference>
<evidence type="ECO:0000313" key="19">
    <source>
        <dbReference type="EMBL" id="KXS12226.1"/>
    </source>
</evidence>
<dbReference type="PROSITE" id="PS00886">
    <property type="entry name" value="ILVD_EDD_1"/>
    <property type="match status" value="1"/>
</dbReference>
<accession>A0A139A601</accession>
<proteinExistence type="inferred from homology"/>
<evidence type="ECO:0000256" key="1">
    <source>
        <dbReference type="ARBA" id="ARBA00001946"/>
    </source>
</evidence>
<dbReference type="InterPro" id="IPR020558">
    <property type="entry name" value="DiOHA_6PGluconate_deHydtase_CS"/>
</dbReference>
<comment type="pathway">
    <text evidence="12">Amino-acid biosynthesis; L-valine biosynthesis; L-valine from pyruvate: step 3/4.</text>
</comment>
<dbReference type="PANTHER" id="PTHR21000:SF5">
    <property type="entry name" value="DIHYDROXY-ACID DEHYDRATASE, MITOCHONDRIAL"/>
    <property type="match status" value="1"/>
</dbReference>
<keyword evidence="10" id="KW-0100">Branched-chain amino acid biosynthesis</keyword>
<dbReference type="GO" id="GO:0046872">
    <property type="term" value="F:metal ion binding"/>
    <property type="evidence" value="ECO:0007669"/>
    <property type="project" value="UniProtKB-KW"/>
</dbReference>
<evidence type="ECO:0000256" key="5">
    <source>
        <dbReference type="ARBA" id="ARBA00022723"/>
    </source>
</evidence>
<dbReference type="InterPro" id="IPR050165">
    <property type="entry name" value="DHAD_IlvD/Edd"/>
</dbReference>
<evidence type="ECO:0000256" key="14">
    <source>
        <dbReference type="ARBA" id="ARBA00029490"/>
    </source>
</evidence>
<evidence type="ECO:0000256" key="12">
    <source>
        <dbReference type="ARBA" id="ARBA00029436"/>
    </source>
</evidence>
<dbReference type="InterPro" id="IPR037237">
    <property type="entry name" value="IlvD/EDD_N"/>
</dbReference>
<dbReference type="GO" id="GO:0009097">
    <property type="term" value="P:isoleucine biosynthetic process"/>
    <property type="evidence" value="ECO:0007669"/>
    <property type="project" value="UniProtKB-UniPathway"/>
</dbReference>
<dbReference type="Proteomes" id="UP000070544">
    <property type="component" value="Unassembled WGS sequence"/>
</dbReference>
<dbReference type="NCBIfam" id="TIGR00110">
    <property type="entry name" value="ilvD"/>
    <property type="match status" value="1"/>
</dbReference>
<evidence type="ECO:0000256" key="4">
    <source>
        <dbReference type="ARBA" id="ARBA00022714"/>
    </source>
</evidence>
<evidence type="ECO:0000256" key="16">
    <source>
        <dbReference type="ARBA" id="ARBA00052865"/>
    </source>
</evidence>
<evidence type="ECO:0000256" key="2">
    <source>
        <dbReference type="ARBA" id="ARBA00006486"/>
    </source>
</evidence>
<evidence type="ECO:0000256" key="11">
    <source>
        <dbReference type="ARBA" id="ARBA00029304"/>
    </source>
</evidence>
<dbReference type="Gene3D" id="3.50.30.80">
    <property type="entry name" value="IlvD/EDD C-terminal domain-like"/>
    <property type="match status" value="1"/>
</dbReference>
<dbReference type="HAMAP" id="MF_00012">
    <property type="entry name" value="IlvD"/>
    <property type="match status" value="1"/>
</dbReference>
<comment type="catalytic activity">
    <reaction evidence="11">
        <text>(2R)-2,3-dihydroxy-3-methylbutanoate = 3-methyl-2-oxobutanoate + H2O</text>
        <dbReference type="Rhea" id="RHEA:24809"/>
        <dbReference type="ChEBI" id="CHEBI:11851"/>
        <dbReference type="ChEBI" id="CHEBI:15377"/>
        <dbReference type="ChEBI" id="CHEBI:49072"/>
        <dbReference type="EC" id="4.2.1.9"/>
    </reaction>
    <physiologicalReaction direction="left-to-right" evidence="11">
        <dbReference type="Rhea" id="RHEA:24810"/>
    </physiologicalReaction>
</comment>
<dbReference type="OrthoDB" id="3851628at2759"/>
<dbReference type="InterPro" id="IPR042096">
    <property type="entry name" value="Dihydro-acid_dehy_C"/>
</dbReference>
<dbReference type="STRING" id="1344416.A0A139A601"/>
<evidence type="ECO:0000259" key="18">
    <source>
        <dbReference type="Pfam" id="PF24877"/>
    </source>
</evidence>
<dbReference type="PROSITE" id="PS00887">
    <property type="entry name" value="ILVD_EDD_2"/>
    <property type="match status" value="1"/>
</dbReference>
<reference evidence="19 20" key="1">
    <citation type="journal article" date="2015" name="Genome Biol. Evol.">
        <title>Phylogenomic analyses indicate that early fungi evolved digesting cell walls of algal ancestors of land plants.</title>
        <authorList>
            <person name="Chang Y."/>
            <person name="Wang S."/>
            <person name="Sekimoto S."/>
            <person name="Aerts A.L."/>
            <person name="Choi C."/>
            <person name="Clum A."/>
            <person name="LaButti K.M."/>
            <person name="Lindquist E.A."/>
            <person name="Yee Ngan C."/>
            <person name="Ohm R.A."/>
            <person name="Salamov A.A."/>
            <person name="Grigoriev I.V."/>
            <person name="Spatafora J.W."/>
            <person name="Berbee M.L."/>
        </authorList>
    </citation>
    <scope>NUCLEOTIDE SEQUENCE [LARGE SCALE GENOMIC DNA]</scope>
    <source>
        <strain evidence="19 20">JEL478</strain>
    </source>
</reference>
<dbReference type="EC" id="4.2.1.9" evidence="14"/>
<keyword evidence="9" id="KW-0456">Lyase</keyword>
<dbReference type="AlphaFoldDB" id="A0A139A601"/>
<keyword evidence="7" id="KW-0408">Iron</keyword>
<dbReference type="Pfam" id="PF24877">
    <property type="entry name" value="ILV_EDD_C"/>
    <property type="match status" value="1"/>
</dbReference>
<comment type="cofactor">
    <cofactor evidence="1">
        <name>Mg(2+)</name>
        <dbReference type="ChEBI" id="CHEBI:18420"/>
    </cofactor>
</comment>
<dbReference type="EMBL" id="KQ965790">
    <property type="protein sequence ID" value="KXS12226.1"/>
    <property type="molecule type" value="Genomic_DNA"/>
</dbReference>
<comment type="similarity">
    <text evidence="2">Belongs to the IlvD/Edd family.</text>
</comment>
<keyword evidence="6" id="KW-0460">Magnesium</keyword>